<dbReference type="NCBIfam" id="TIGR00613">
    <property type="entry name" value="reco"/>
    <property type="match status" value="1"/>
</dbReference>
<dbReference type="RefSeq" id="WP_119572021.1">
    <property type="nucleotide sequence ID" value="NZ_LR215031.1"/>
</dbReference>
<gene>
    <name evidence="3" type="primary">recO</name>
    <name evidence="3" type="ORF">NCTC10186_00120</name>
</gene>
<feature type="domain" description="DNA replication/recombination mediator RecO N-terminal" evidence="2">
    <location>
        <begin position="1"/>
        <end position="80"/>
    </location>
</feature>
<accession>A0A449AYT4</accession>
<dbReference type="InterPro" id="IPR012340">
    <property type="entry name" value="NA-bd_OB-fold"/>
</dbReference>
<keyword evidence="4" id="KW-1185">Reference proteome</keyword>
<dbReference type="SUPFAM" id="SSF57863">
    <property type="entry name" value="ArfGap/RecO-like zinc finger"/>
    <property type="match status" value="1"/>
</dbReference>
<evidence type="ECO:0000313" key="4">
    <source>
        <dbReference type="Proteomes" id="UP000289862"/>
    </source>
</evidence>
<proteinExistence type="predicted"/>
<name>A0A449AYT4_9BACT</name>
<evidence type="ECO:0000256" key="1">
    <source>
        <dbReference type="ARBA" id="ARBA00023172"/>
    </source>
</evidence>
<dbReference type="KEGG" id="mgal:NCTC10186_00120"/>
<keyword evidence="1" id="KW-0233">DNA recombination</keyword>
<dbReference type="InterPro" id="IPR003717">
    <property type="entry name" value="RecO"/>
</dbReference>
<protein>
    <submittedName>
        <fullName evidence="3">Recombinational DNA repair protein O</fullName>
    </submittedName>
</protein>
<evidence type="ECO:0000259" key="2">
    <source>
        <dbReference type="Pfam" id="PF11967"/>
    </source>
</evidence>
<dbReference type="GO" id="GO:0006310">
    <property type="term" value="P:DNA recombination"/>
    <property type="evidence" value="ECO:0007669"/>
    <property type="project" value="UniProtKB-KW"/>
</dbReference>
<dbReference type="InterPro" id="IPR022572">
    <property type="entry name" value="DNA_rep/recomb_RecO_N"/>
</dbReference>
<dbReference type="EMBL" id="LR215031">
    <property type="protein sequence ID" value="VEU72654.1"/>
    <property type="molecule type" value="Genomic_DNA"/>
</dbReference>
<dbReference type="InterPro" id="IPR037278">
    <property type="entry name" value="ARFGAP/RecO"/>
</dbReference>
<dbReference type="Proteomes" id="UP000289862">
    <property type="component" value="Chromosome"/>
</dbReference>
<dbReference type="AlphaFoldDB" id="A0A449AYT4"/>
<dbReference type="Pfam" id="PF11967">
    <property type="entry name" value="RecO_N"/>
    <property type="match status" value="1"/>
</dbReference>
<reference evidence="3 4" key="1">
    <citation type="submission" date="2019-01" db="EMBL/GenBank/DDBJ databases">
        <authorList>
            <consortium name="Pathogen Informatics"/>
        </authorList>
    </citation>
    <scope>NUCLEOTIDE SEQUENCE [LARGE SCALE GENOMIC DNA]</scope>
    <source>
        <strain evidence="3 4">NCTC10186</strain>
    </source>
</reference>
<organism evidence="3 4">
    <name type="scientific">Mycoplasmopsis gallopavonis</name>
    <dbReference type="NCBI Taxonomy" id="76629"/>
    <lineage>
        <taxon>Bacteria</taxon>
        <taxon>Bacillati</taxon>
        <taxon>Mycoplasmatota</taxon>
        <taxon>Mycoplasmoidales</taxon>
        <taxon>Metamycoplasmataceae</taxon>
        <taxon>Mycoplasmopsis</taxon>
    </lineage>
</organism>
<dbReference type="OrthoDB" id="404042at2"/>
<dbReference type="GO" id="GO:0006281">
    <property type="term" value="P:DNA repair"/>
    <property type="evidence" value="ECO:0007669"/>
    <property type="project" value="InterPro"/>
</dbReference>
<dbReference type="Gene3D" id="2.40.50.140">
    <property type="entry name" value="Nucleic acid-binding proteins"/>
    <property type="match status" value="1"/>
</dbReference>
<sequence length="224" mass="25629">MAETITHGIVLEIYQNEENLFLVSFFTSQGKLVLAAQGLDKPLSKNRVNLQIGSLVEIEYFKARLEGKIGKLKKAHLLKSIDISDTKNAQFVEKITKLLQNFTSSNHLMGFLPQLYSLISPLNNDRILTFLYAQSLIYFGIAPNFNSCRICLNMKNLIDFDLLAGGFICNRHGQKETDKSMEYLQAIWCSFHSLKKYLIFTNNSLNQKILIQYKEAIIDNGYFI</sequence>
<evidence type="ECO:0000313" key="3">
    <source>
        <dbReference type="EMBL" id="VEU72654.1"/>
    </source>
</evidence>